<accession>A0ABU4V8Q4</accession>
<comment type="caution">
    <text evidence="1">The sequence shown here is derived from an EMBL/GenBank/DDBJ whole genome shotgun (WGS) entry which is preliminary data.</text>
</comment>
<reference evidence="1 2" key="1">
    <citation type="submission" date="2023-11" db="EMBL/GenBank/DDBJ databases">
        <title>Lentzea sokolovensis, sp. nov., Lentzea kristufkii, sp. nov., and Lentzea miocenensis, sp. nov., rare actinobacteria from Sokolov Coal Basin, Miocene lacustrine sediment, Czech Republic.</title>
        <authorList>
            <person name="Lara A."/>
            <person name="Kotroba L."/>
            <person name="Nouioui I."/>
            <person name="Neumann-Schaal M."/>
            <person name="Mast Y."/>
            <person name="Chronakova A."/>
        </authorList>
    </citation>
    <scope>NUCLEOTIDE SEQUENCE [LARGE SCALE GENOMIC DNA]</scope>
    <source>
        <strain evidence="1 2">BCCO 10_0061</strain>
    </source>
</reference>
<evidence type="ECO:0000313" key="1">
    <source>
        <dbReference type="EMBL" id="MDX8148176.1"/>
    </source>
</evidence>
<dbReference type="EMBL" id="JAXAVU010000015">
    <property type="protein sequence ID" value="MDX8148176.1"/>
    <property type="molecule type" value="Genomic_DNA"/>
</dbReference>
<proteinExistence type="predicted"/>
<organism evidence="1 2">
    <name type="scientific">Lentzea sokolovensis</name>
    <dbReference type="NCBI Taxonomy" id="3095429"/>
    <lineage>
        <taxon>Bacteria</taxon>
        <taxon>Bacillati</taxon>
        <taxon>Actinomycetota</taxon>
        <taxon>Actinomycetes</taxon>
        <taxon>Pseudonocardiales</taxon>
        <taxon>Pseudonocardiaceae</taxon>
        <taxon>Lentzea</taxon>
    </lineage>
</organism>
<name>A0ABU4V8Q4_9PSEU</name>
<reference evidence="1 2" key="2">
    <citation type="submission" date="2023-11" db="EMBL/GenBank/DDBJ databases">
        <authorList>
            <person name="Lara A.C."/>
            <person name="Chronakova A."/>
        </authorList>
    </citation>
    <scope>NUCLEOTIDE SEQUENCE [LARGE SCALE GENOMIC DNA]</scope>
    <source>
        <strain evidence="1 2">BCCO 10_0061</strain>
    </source>
</reference>
<keyword evidence="2" id="KW-1185">Reference proteome</keyword>
<evidence type="ECO:0000313" key="2">
    <source>
        <dbReference type="Proteomes" id="UP001285352"/>
    </source>
</evidence>
<dbReference type="Proteomes" id="UP001285352">
    <property type="component" value="Unassembled WGS sequence"/>
</dbReference>
<sequence length="73" mass="8184">MKIRVVAKQKAPLLVVFEPLGEEYVVPPGEHIVVEWLGDGEGEIAVHDDHVKLWDPIRGSKRVWTAEGDELLS</sequence>
<dbReference type="RefSeq" id="WP_319980188.1">
    <property type="nucleotide sequence ID" value="NZ_JAXAVU010000015.1"/>
</dbReference>
<protein>
    <submittedName>
        <fullName evidence="1">Uncharacterized protein</fullName>
    </submittedName>
</protein>
<gene>
    <name evidence="1" type="ORF">SK854_39105</name>
</gene>